<dbReference type="Pfam" id="PF09684">
    <property type="entry name" value="Tail_P2_I"/>
    <property type="match status" value="1"/>
</dbReference>
<protein>
    <submittedName>
        <fullName evidence="1">Phage tail protein I</fullName>
    </submittedName>
</protein>
<organism evidence="1 3">
    <name type="scientific">Pseudoalteromonas maricaloris</name>
    <dbReference type="NCBI Taxonomy" id="184924"/>
    <lineage>
        <taxon>Bacteria</taxon>
        <taxon>Pseudomonadati</taxon>
        <taxon>Pseudomonadota</taxon>
        <taxon>Gammaproteobacteria</taxon>
        <taxon>Alteromonadales</taxon>
        <taxon>Pseudoalteromonadaceae</taxon>
        <taxon>Pseudoalteromonas</taxon>
    </lineage>
</organism>
<dbReference type="InterPro" id="IPR006521">
    <property type="entry name" value="Tail_protein_I"/>
</dbReference>
<evidence type="ECO:0000313" key="1">
    <source>
        <dbReference type="EMBL" id="NLR20800.1"/>
    </source>
</evidence>
<evidence type="ECO:0000313" key="2">
    <source>
        <dbReference type="EMBL" id="WOX29716.1"/>
    </source>
</evidence>
<keyword evidence="4" id="KW-1185">Reference proteome</keyword>
<name>A0A8I2H1V1_9GAMM</name>
<evidence type="ECO:0000313" key="4">
    <source>
        <dbReference type="Proteomes" id="UP001304419"/>
    </source>
</evidence>
<dbReference type="RefSeq" id="WP_193521610.1">
    <property type="nucleotide sequence ID" value="NZ_CBCSDF010000002.1"/>
</dbReference>
<proteinExistence type="predicted"/>
<dbReference type="EMBL" id="WEIA01000002">
    <property type="protein sequence ID" value="NLR20800.1"/>
    <property type="molecule type" value="Genomic_DNA"/>
</dbReference>
<dbReference type="NCBIfam" id="TIGR01634">
    <property type="entry name" value="tail_P2_I"/>
    <property type="match status" value="1"/>
</dbReference>
<reference evidence="2 4" key="2">
    <citation type="submission" date="2023-10" db="EMBL/GenBank/DDBJ databases">
        <title>To unveil natural product biosynthetic capacity in Pseudoalteromonas.</title>
        <authorList>
            <person name="Wang J."/>
        </authorList>
    </citation>
    <scope>NUCLEOTIDE SEQUENCE [LARGE SCALE GENOMIC DNA]</scope>
    <source>
        <strain evidence="2 4">DSM 15914</strain>
    </source>
</reference>
<dbReference type="Proteomes" id="UP000646877">
    <property type="component" value="Unassembled WGS sequence"/>
</dbReference>
<reference evidence="1" key="1">
    <citation type="submission" date="2019-10" db="EMBL/GenBank/DDBJ databases">
        <authorList>
            <person name="Paulsen S."/>
        </authorList>
    </citation>
    <scope>NUCLEOTIDE SEQUENCE</scope>
    <source>
        <strain evidence="1">LMG 19692</strain>
    </source>
</reference>
<evidence type="ECO:0000313" key="3">
    <source>
        <dbReference type="Proteomes" id="UP000646877"/>
    </source>
</evidence>
<accession>A0A8I2H1V1</accession>
<sequence>MTKLLPHNASTLEQWLAELQAKPRTIRAGLLAALKLEQRSDDELVEIARYLSLTEVGCLDLRSALKRLSSNRLLPIIYSQVFFPRDALERLAISVGLSGLSLKDDEARTQLRDACVLNDTRLLLTSLWQPDLCPEPLLPFLAWNYSVDEWDEHWPVAIKRQVITDAFTVHQCKGTPFALQKALDSLNIETEIKEWWQQTDGLPGTVQIWALINQNLDDRQQGLLTSQMLKRIRRVVNAVKRGAIHVDLQLGIALKELIGAAGLGKAPLGLSNTQVLGLGVKPEQGKAGLGACGHINHYGYQMLNTEGAGVLPSETQASLGVFAVAKQLNAQMHTSQGTGIHPDELMQGVVLASGMHRLQYQHYHLQGAT</sequence>
<gene>
    <name evidence="1" type="ORF">F9Y85_05585</name>
    <name evidence="2" type="ORF">R5H13_05495</name>
</gene>
<dbReference type="EMBL" id="CP137578">
    <property type="protein sequence ID" value="WOX29716.1"/>
    <property type="molecule type" value="Genomic_DNA"/>
</dbReference>
<dbReference type="Proteomes" id="UP001304419">
    <property type="component" value="Chromosome 1"/>
</dbReference>
<dbReference type="AlphaFoldDB" id="A0A8I2H1V1"/>